<dbReference type="SUPFAM" id="SSF88659">
    <property type="entry name" value="Sigma3 and sigma4 domains of RNA polymerase sigma factors"/>
    <property type="match status" value="1"/>
</dbReference>
<dbReference type="RefSeq" id="WP_084711123.1">
    <property type="nucleotide sequence ID" value="NZ_CDRZ01000252.1"/>
</dbReference>
<dbReference type="InterPro" id="IPR036388">
    <property type="entry name" value="WH-like_DNA-bd_sf"/>
</dbReference>
<accession>A0A0B7MG84</accession>
<proteinExistence type="predicted"/>
<reference evidence="3" key="1">
    <citation type="submission" date="2015-01" db="EMBL/GenBank/DDBJ databases">
        <authorList>
            <person name="Manzoor Shahid"/>
            <person name="Zubair Saima"/>
        </authorList>
    </citation>
    <scope>NUCLEOTIDE SEQUENCE [LARGE SCALE GENOMIC DNA]</scope>
    <source>
        <strain evidence="3">Sp3</strain>
    </source>
</reference>
<keyword evidence="3" id="KW-1185">Reference proteome</keyword>
<dbReference type="GO" id="GO:0003677">
    <property type="term" value="F:DNA binding"/>
    <property type="evidence" value="ECO:0007669"/>
    <property type="project" value="InterPro"/>
</dbReference>
<organism evidence="2 3">
    <name type="scientific">Syntrophaceticus schinkii</name>
    <dbReference type="NCBI Taxonomy" id="499207"/>
    <lineage>
        <taxon>Bacteria</taxon>
        <taxon>Bacillati</taxon>
        <taxon>Bacillota</taxon>
        <taxon>Clostridia</taxon>
        <taxon>Thermoanaerobacterales</taxon>
        <taxon>Thermoanaerobacterales Family III. Incertae Sedis</taxon>
        <taxon>Syntrophaceticus</taxon>
    </lineage>
</organism>
<dbReference type="EMBL" id="CDRZ01000252">
    <property type="protein sequence ID" value="CEO89629.1"/>
    <property type="molecule type" value="Genomic_DNA"/>
</dbReference>
<dbReference type="AlphaFoldDB" id="A0A0B7MG84"/>
<protein>
    <submittedName>
        <fullName evidence="2">Sigma-70 region 2</fullName>
    </submittedName>
</protein>
<gene>
    <name evidence="2" type="ORF">SSCH_540007</name>
</gene>
<evidence type="ECO:0000259" key="1">
    <source>
        <dbReference type="Pfam" id="PF08281"/>
    </source>
</evidence>
<dbReference type="InterPro" id="IPR013324">
    <property type="entry name" value="RNA_pol_sigma_r3/r4-like"/>
</dbReference>
<dbReference type="Proteomes" id="UP000046155">
    <property type="component" value="Unassembled WGS sequence"/>
</dbReference>
<dbReference type="OrthoDB" id="9795666at2"/>
<dbReference type="GO" id="GO:0016987">
    <property type="term" value="F:sigma factor activity"/>
    <property type="evidence" value="ECO:0007669"/>
    <property type="project" value="InterPro"/>
</dbReference>
<feature type="domain" description="RNA polymerase sigma factor 70 region 4 type 2" evidence="1">
    <location>
        <begin position="2"/>
        <end position="37"/>
    </location>
</feature>
<dbReference type="GO" id="GO:0006352">
    <property type="term" value="P:DNA-templated transcription initiation"/>
    <property type="evidence" value="ECO:0007669"/>
    <property type="project" value="InterPro"/>
</dbReference>
<sequence>MVILHYYKDFSYDEIAYIMQTKRNTIEVRLCRARKKLRQMFEQNQEVEKCSPAGK</sequence>
<evidence type="ECO:0000313" key="3">
    <source>
        <dbReference type="Proteomes" id="UP000046155"/>
    </source>
</evidence>
<evidence type="ECO:0000313" key="2">
    <source>
        <dbReference type="EMBL" id="CEO89629.1"/>
    </source>
</evidence>
<dbReference type="InterPro" id="IPR013249">
    <property type="entry name" value="RNA_pol_sigma70_r4_t2"/>
</dbReference>
<dbReference type="Gene3D" id="1.10.10.10">
    <property type="entry name" value="Winged helix-like DNA-binding domain superfamily/Winged helix DNA-binding domain"/>
    <property type="match status" value="1"/>
</dbReference>
<dbReference type="Pfam" id="PF08281">
    <property type="entry name" value="Sigma70_r4_2"/>
    <property type="match status" value="1"/>
</dbReference>
<name>A0A0B7MG84_9FIRM</name>